<comment type="caution">
    <text evidence="1">The sequence shown here is derived from an EMBL/GenBank/DDBJ whole genome shotgun (WGS) entry which is preliminary data.</text>
</comment>
<gene>
    <name evidence="1" type="ORF">Sviol_46420</name>
</gene>
<sequence length="49" mass="5275">MASPWTPPIGCAMDWIAFLRAETLIALCLIAVVVTRVSAALHLDDIHTA</sequence>
<accession>A0ABQ3QSM3</accession>
<dbReference type="RefSeq" id="WP_226599134.1">
    <property type="nucleotide sequence ID" value="NZ_BMUA01000021.1"/>
</dbReference>
<organism evidence="1 2">
    <name type="scientific">Streptomyces violascens</name>
    <dbReference type="NCBI Taxonomy" id="67381"/>
    <lineage>
        <taxon>Bacteria</taxon>
        <taxon>Bacillati</taxon>
        <taxon>Actinomycetota</taxon>
        <taxon>Actinomycetes</taxon>
        <taxon>Kitasatosporales</taxon>
        <taxon>Streptomycetaceae</taxon>
        <taxon>Streptomyces</taxon>
    </lineage>
</organism>
<keyword evidence="2" id="KW-1185">Reference proteome</keyword>
<dbReference type="Proteomes" id="UP001050808">
    <property type="component" value="Unassembled WGS sequence"/>
</dbReference>
<protein>
    <submittedName>
        <fullName evidence="1">Uncharacterized protein</fullName>
    </submittedName>
</protein>
<reference evidence="1" key="1">
    <citation type="submission" date="2024-05" db="EMBL/GenBank/DDBJ databases">
        <title>Whole genome shotgun sequence of Streptomyces violascens NBRC 12920.</title>
        <authorList>
            <person name="Komaki H."/>
            <person name="Tamura T."/>
        </authorList>
    </citation>
    <scope>NUCLEOTIDE SEQUENCE</scope>
    <source>
        <strain evidence="1">NBRC 12920</strain>
    </source>
</reference>
<dbReference type="EMBL" id="BNDY01000017">
    <property type="protein sequence ID" value="GHI40234.1"/>
    <property type="molecule type" value="Genomic_DNA"/>
</dbReference>
<proteinExistence type="predicted"/>
<evidence type="ECO:0000313" key="1">
    <source>
        <dbReference type="EMBL" id="GHI40234.1"/>
    </source>
</evidence>
<evidence type="ECO:0000313" key="2">
    <source>
        <dbReference type="Proteomes" id="UP001050808"/>
    </source>
</evidence>
<name>A0ABQ3QSM3_9ACTN</name>